<evidence type="ECO:0000256" key="9">
    <source>
        <dbReference type="ARBA" id="ARBA00076447"/>
    </source>
</evidence>
<feature type="coiled-coil region" evidence="11">
    <location>
        <begin position="235"/>
        <end position="269"/>
    </location>
</feature>
<sequence>MTDTMDNTDKSLAEQKKELGNKAFASKNYEEAIALYTEAIKCEPNNHVYFSNRAASYGSISKWDSSASDAKKCIELDPTFVKGYYRLATAQIELNDLDGAHSTIKQGLNVDPSNNQLSKQLRIVNGKKKEIAKAIAKKAKSAGNNAAPRSVGNVDSSVSQELMDLQEQYISTNREYNTVTAHITKAQREQRTNELTKSELEKLPQESSSKMYRSIGKMFLLSGREAIMDHLGTAMKDEAKKEVDLKQKLDYLERRIKSQRQNIQELSAVSSRA</sequence>
<organism evidence="12">
    <name type="scientific">Proboscia inermis</name>
    <dbReference type="NCBI Taxonomy" id="420281"/>
    <lineage>
        <taxon>Eukaryota</taxon>
        <taxon>Sar</taxon>
        <taxon>Stramenopiles</taxon>
        <taxon>Ochrophyta</taxon>
        <taxon>Bacillariophyta</taxon>
        <taxon>Coscinodiscophyceae</taxon>
        <taxon>Rhizosoleniophycidae</taxon>
        <taxon>Rhizosoleniales</taxon>
        <taxon>Rhizosoleniaceae</taxon>
        <taxon>Proboscia</taxon>
    </lineage>
</organism>
<dbReference type="FunFam" id="1.25.40.10:FF:000020">
    <property type="entry name" value="Stress-induced phosphoprotein 1"/>
    <property type="match status" value="1"/>
</dbReference>
<dbReference type="GO" id="GO:0006457">
    <property type="term" value="P:protein folding"/>
    <property type="evidence" value="ECO:0007669"/>
    <property type="project" value="InterPro"/>
</dbReference>
<dbReference type="Gene3D" id="1.25.40.10">
    <property type="entry name" value="Tetratricopeptide repeat domain"/>
    <property type="match status" value="1"/>
</dbReference>
<dbReference type="GO" id="GO:0051082">
    <property type="term" value="F:unfolded protein binding"/>
    <property type="evidence" value="ECO:0007669"/>
    <property type="project" value="InterPro"/>
</dbReference>
<evidence type="ECO:0000256" key="1">
    <source>
        <dbReference type="ARBA" id="ARBA00004496"/>
    </source>
</evidence>
<keyword evidence="4" id="KW-0677">Repeat</keyword>
<dbReference type="SUPFAM" id="SSF46579">
    <property type="entry name" value="Prefoldin"/>
    <property type="match status" value="1"/>
</dbReference>
<comment type="subcellular location">
    <subcellularLocation>
        <location evidence="1">Cytoplasm</location>
    </subcellularLocation>
</comment>
<evidence type="ECO:0000256" key="4">
    <source>
        <dbReference type="ARBA" id="ARBA00022737"/>
    </source>
</evidence>
<evidence type="ECO:0000256" key="10">
    <source>
        <dbReference type="PROSITE-ProRule" id="PRU00339"/>
    </source>
</evidence>
<dbReference type="AlphaFoldDB" id="A0A7S0BYP4"/>
<dbReference type="Pfam" id="PF07719">
    <property type="entry name" value="TPR_2"/>
    <property type="match status" value="1"/>
</dbReference>
<keyword evidence="3" id="KW-0963">Cytoplasm</keyword>
<feature type="repeat" description="TPR" evidence="10">
    <location>
        <begin position="13"/>
        <end position="46"/>
    </location>
</feature>
<dbReference type="PROSITE" id="PS50005">
    <property type="entry name" value="TPR"/>
    <property type="match status" value="2"/>
</dbReference>
<evidence type="ECO:0000256" key="8">
    <source>
        <dbReference type="ARBA" id="ARBA00074766"/>
    </source>
</evidence>
<protein>
    <recommendedName>
        <fullName evidence="8">Hsp70-Hsp90 organising protein</fullName>
    </recommendedName>
    <alternativeName>
        <fullName evidence="9">Stress-inducible protein 1</fullName>
    </alternativeName>
</protein>
<keyword evidence="5 10" id="KW-0802">TPR repeat</keyword>
<comment type="subunit">
    <text evidence="7">Monomer. Homodimer. Forms a complex composed of HOP and chaperones HSP70 and HSP90; the interaction is stronger in the absence of ATP. Interacts (via TPR 1, 2, 3, 7, 8 and 9 repeats) with HSP70 (via C-terminus); the interaction is direct and is stronger in the absence of ATP. Interacts (via TPR 4, 5 and 6 repeats) with HSP90 (via C-terminus); the interaction is direct.</text>
</comment>
<accession>A0A7S0BYP4</accession>
<keyword evidence="11" id="KW-0175">Coiled coil</keyword>
<dbReference type="GO" id="GO:0016272">
    <property type="term" value="C:prefoldin complex"/>
    <property type="evidence" value="ECO:0007669"/>
    <property type="project" value="InterPro"/>
</dbReference>
<proteinExistence type="inferred from homology"/>
<evidence type="ECO:0000256" key="11">
    <source>
        <dbReference type="SAM" id="Coils"/>
    </source>
</evidence>
<dbReference type="GO" id="GO:0051879">
    <property type="term" value="F:Hsp90 protein binding"/>
    <property type="evidence" value="ECO:0007669"/>
    <property type="project" value="TreeGrafter"/>
</dbReference>
<gene>
    <name evidence="12" type="ORF">PINE0816_LOCUS3364</name>
</gene>
<comment type="similarity">
    <text evidence="2">Belongs to the prefoldin subunit beta family.</text>
</comment>
<dbReference type="SUPFAM" id="SSF48452">
    <property type="entry name" value="TPR-like"/>
    <property type="match status" value="1"/>
</dbReference>
<evidence type="ECO:0000256" key="6">
    <source>
        <dbReference type="ARBA" id="ARBA00056105"/>
    </source>
</evidence>
<dbReference type="Pfam" id="PF13431">
    <property type="entry name" value="TPR_17"/>
    <property type="match status" value="1"/>
</dbReference>
<evidence type="ECO:0000256" key="7">
    <source>
        <dbReference type="ARBA" id="ARBA00066016"/>
    </source>
</evidence>
<dbReference type="SMART" id="SM00028">
    <property type="entry name" value="TPR"/>
    <property type="match status" value="3"/>
</dbReference>
<dbReference type="InterPro" id="IPR011990">
    <property type="entry name" value="TPR-like_helical_dom_sf"/>
</dbReference>
<dbReference type="InterPro" id="IPR009053">
    <property type="entry name" value="Prefoldin"/>
</dbReference>
<dbReference type="InterPro" id="IPR019734">
    <property type="entry name" value="TPR_rpt"/>
</dbReference>
<dbReference type="Gene3D" id="1.10.287.370">
    <property type="match status" value="1"/>
</dbReference>
<name>A0A7S0BYP4_9STRA</name>
<dbReference type="InterPro" id="IPR002777">
    <property type="entry name" value="PFD_beta-like"/>
</dbReference>
<evidence type="ECO:0000313" key="12">
    <source>
        <dbReference type="EMBL" id="CAD8407247.1"/>
    </source>
</evidence>
<dbReference type="PANTHER" id="PTHR22904">
    <property type="entry name" value="TPR REPEAT CONTAINING PROTEIN"/>
    <property type="match status" value="1"/>
</dbReference>
<dbReference type="InterPro" id="IPR013105">
    <property type="entry name" value="TPR_2"/>
</dbReference>
<dbReference type="PANTHER" id="PTHR22904:SF523">
    <property type="entry name" value="STRESS-INDUCED-PHOSPHOPROTEIN 1"/>
    <property type="match status" value="1"/>
</dbReference>
<evidence type="ECO:0000256" key="5">
    <source>
        <dbReference type="ARBA" id="ARBA00022803"/>
    </source>
</evidence>
<evidence type="ECO:0000256" key="3">
    <source>
        <dbReference type="ARBA" id="ARBA00022490"/>
    </source>
</evidence>
<comment type="function">
    <text evidence="6">Acts as a co-chaperone and mediates the association of the chaperones HSP70 and HSP90 probably facilitating substrate transfer from HSP70 to HSP90. Stimulates HSP70 ATPase activity and, in contrast, inhibits HSP90 ATPase activity.</text>
</comment>
<dbReference type="EMBL" id="HBEL01007037">
    <property type="protein sequence ID" value="CAD8407247.1"/>
    <property type="molecule type" value="Transcribed_RNA"/>
</dbReference>
<reference evidence="12" key="1">
    <citation type="submission" date="2021-01" db="EMBL/GenBank/DDBJ databases">
        <authorList>
            <person name="Corre E."/>
            <person name="Pelletier E."/>
            <person name="Niang G."/>
            <person name="Scheremetjew M."/>
            <person name="Finn R."/>
            <person name="Kale V."/>
            <person name="Holt S."/>
            <person name="Cochrane G."/>
            <person name="Meng A."/>
            <person name="Brown T."/>
            <person name="Cohen L."/>
        </authorList>
    </citation>
    <scope>NUCLEOTIDE SEQUENCE</scope>
    <source>
        <strain evidence="12">CCAP1064/1</strain>
    </source>
</reference>
<dbReference type="GO" id="GO:0005737">
    <property type="term" value="C:cytoplasm"/>
    <property type="evidence" value="ECO:0007669"/>
    <property type="project" value="UniProtKB-SubCell"/>
</dbReference>
<dbReference type="Pfam" id="PF01920">
    <property type="entry name" value="Prefoldin_2"/>
    <property type="match status" value="1"/>
</dbReference>
<feature type="repeat" description="TPR" evidence="10">
    <location>
        <begin position="81"/>
        <end position="114"/>
    </location>
</feature>
<evidence type="ECO:0000256" key="2">
    <source>
        <dbReference type="ARBA" id="ARBA00008045"/>
    </source>
</evidence>